<dbReference type="PANTHER" id="PTHR21037:SF2">
    <property type="entry name" value="SIMILAR TO NOVEL PROTEIN"/>
    <property type="match status" value="1"/>
</dbReference>
<dbReference type="Proteomes" id="UP000008909">
    <property type="component" value="Unassembled WGS sequence"/>
</dbReference>
<evidence type="ECO:0000313" key="2">
    <source>
        <dbReference type="Proteomes" id="UP000008909"/>
    </source>
</evidence>
<keyword evidence="2" id="KW-1185">Reference proteome</keyword>
<dbReference type="EMBL" id="DF144030">
    <property type="protein sequence ID" value="GAA55520.1"/>
    <property type="molecule type" value="Genomic_DNA"/>
</dbReference>
<evidence type="ECO:0000313" key="1">
    <source>
        <dbReference type="EMBL" id="GAA55520.1"/>
    </source>
</evidence>
<name>G7YRE0_CLOSI</name>
<proteinExistence type="predicted"/>
<accession>G7YRE0</accession>
<dbReference type="InterPro" id="IPR040807">
    <property type="entry name" value="DUF5522"/>
</dbReference>
<organism evidence="1 2">
    <name type="scientific">Clonorchis sinensis</name>
    <name type="common">Chinese liver fluke</name>
    <dbReference type="NCBI Taxonomy" id="79923"/>
    <lineage>
        <taxon>Eukaryota</taxon>
        <taxon>Metazoa</taxon>
        <taxon>Spiralia</taxon>
        <taxon>Lophotrochozoa</taxon>
        <taxon>Platyhelminthes</taxon>
        <taxon>Trematoda</taxon>
        <taxon>Digenea</taxon>
        <taxon>Opisthorchiida</taxon>
        <taxon>Opisthorchiata</taxon>
        <taxon>Opisthorchiidae</taxon>
        <taxon>Clonorchis</taxon>
    </lineage>
</organism>
<reference key="2">
    <citation type="submission" date="2011-10" db="EMBL/GenBank/DDBJ databases">
        <title>The genome and transcriptome sequence of Clonorchis sinensis provide insights into the carcinogenic liver fluke.</title>
        <authorList>
            <person name="Wang X."/>
            <person name="Huang Y."/>
            <person name="Chen W."/>
            <person name="Liu H."/>
            <person name="Guo L."/>
            <person name="Chen Y."/>
            <person name="Luo F."/>
            <person name="Zhou W."/>
            <person name="Sun J."/>
            <person name="Mao Q."/>
            <person name="Liang P."/>
            <person name="Zhou C."/>
            <person name="Tian Y."/>
            <person name="Men J."/>
            <person name="Lv X."/>
            <person name="Huang L."/>
            <person name="Zhou J."/>
            <person name="Hu Y."/>
            <person name="Li R."/>
            <person name="Zhang F."/>
            <person name="Lei H."/>
            <person name="Li X."/>
            <person name="Hu X."/>
            <person name="Liang C."/>
            <person name="Xu J."/>
            <person name="Wu Z."/>
            <person name="Yu X."/>
        </authorList>
    </citation>
    <scope>NUCLEOTIDE SEQUENCE</scope>
    <source>
        <strain>Henan</strain>
    </source>
</reference>
<gene>
    <name evidence="1" type="ORF">CLF_108216</name>
</gene>
<reference evidence="1" key="1">
    <citation type="journal article" date="2011" name="Genome Biol.">
        <title>The draft genome of the carcinogenic human liver fluke Clonorchis sinensis.</title>
        <authorList>
            <person name="Wang X."/>
            <person name="Chen W."/>
            <person name="Huang Y."/>
            <person name="Sun J."/>
            <person name="Men J."/>
            <person name="Liu H."/>
            <person name="Luo F."/>
            <person name="Guo L."/>
            <person name="Lv X."/>
            <person name="Deng C."/>
            <person name="Zhou C."/>
            <person name="Fan Y."/>
            <person name="Li X."/>
            <person name="Huang L."/>
            <person name="Hu Y."/>
            <person name="Liang C."/>
            <person name="Hu X."/>
            <person name="Xu J."/>
            <person name="Yu X."/>
        </authorList>
    </citation>
    <scope>NUCLEOTIDE SEQUENCE [LARGE SCALE GENOMIC DNA]</scope>
    <source>
        <strain evidence="1">Henan</strain>
    </source>
</reference>
<dbReference type="AlphaFoldDB" id="G7YRE0"/>
<sequence>MTIFRRTRVAAVDHTELERIGPAQGDLNPQRITKRCKSGIREDNQDRQAACKYRNSRHPHGTSAGESVIDAPGVEEILRATGTQMPPEITRNYRGPSFIMSIDLPEAKPDTLEEIFTDKFQYINLDHYNIYHFEELVIDGRRYQFRLSSKGDLMTVVTHIVGRAVLLVSVWTNMDYEKRLKEIHHHILELERSGNVPADFRSIACTETVESDRSKRRTITHVIIKIEEHKQKTYVDPETGFLVFTEFAHLERGYCCGHRCRHCPFNHANCPENNRTN</sequence>
<dbReference type="PANTHER" id="PTHR21037">
    <property type="entry name" value="39S RIBOSOMAL PROTEIN L14, MITOCHONDRIAL"/>
    <property type="match status" value="1"/>
</dbReference>
<protein>
    <submittedName>
        <fullName evidence="1">Uncharacterized protein</fullName>
    </submittedName>
</protein>
<dbReference type="Pfam" id="PF17653">
    <property type="entry name" value="DUF5522"/>
    <property type="match status" value="1"/>
</dbReference>